<dbReference type="EMBL" id="BART01037097">
    <property type="protein sequence ID" value="GAH05596.1"/>
    <property type="molecule type" value="Genomic_DNA"/>
</dbReference>
<dbReference type="AlphaFoldDB" id="X1CBM9"/>
<dbReference type="Gene3D" id="3.60.40.10">
    <property type="entry name" value="PPM-type phosphatase domain"/>
    <property type="match status" value="1"/>
</dbReference>
<dbReference type="InterPro" id="IPR036457">
    <property type="entry name" value="PPM-type-like_dom_sf"/>
</dbReference>
<feature type="domain" description="PPM-type phosphatase" evidence="1">
    <location>
        <begin position="4"/>
        <end position="115"/>
    </location>
</feature>
<dbReference type="PANTHER" id="PTHR35801">
    <property type="entry name" value="PHOSPHOSERINE PHOSPHATASE RSBX"/>
    <property type="match status" value="1"/>
</dbReference>
<proteinExistence type="predicted"/>
<evidence type="ECO:0000313" key="2">
    <source>
        <dbReference type="EMBL" id="GAH05596.1"/>
    </source>
</evidence>
<gene>
    <name evidence="2" type="ORF">S01H4_62239</name>
</gene>
<reference evidence="2" key="1">
    <citation type="journal article" date="2014" name="Front. Microbiol.">
        <title>High frequency of phylogenetically diverse reductive dehalogenase-homologous genes in deep subseafloor sedimentary metagenomes.</title>
        <authorList>
            <person name="Kawai M."/>
            <person name="Futagami T."/>
            <person name="Toyoda A."/>
            <person name="Takaki Y."/>
            <person name="Nishi S."/>
            <person name="Hori S."/>
            <person name="Arai W."/>
            <person name="Tsubouchi T."/>
            <person name="Morono Y."/>
            <person name="Uchiyama I."/>
            <person name="Ito T."/>
            <person name="Fujiyama A."/>
            <person name="Inagaki F."/>
            <person name="Takami H."/>
        </authorList>
    </citation>
    <scope>NUCLEOTIDE SEQUENCE</scope>
    <source>
        <strain evidence="2">Expedition CK06-06</strain>
    </source>
</reference>
<name>X1CBM9_9ZZZZ</name>
<evidence type="ECO:0000259" key="1">
    <source>
        <dbReference type="Pfam" id="PF07228"/>
    </source>
</evidence>
<dbReference type="InterPro" id="IPR001932">
    <property type="entry name" value="PPM-type_phosphatase-like_dom"/>
</dbReference>
<dbReference type="Pfam" id="PF07228">
    <property type="entry name" value="SpoIIE"/>
    <property type="match status" value="1"/>
</dbReference>
<dbReference type="InterPro" id="IPR039248">
    <property type="entry name" value="Ptase_RsbX"/>
</dbReference>
<dbReference type="SUPFAM" id="SSF81606">
    <property type="entry name" value="PP2C-like"/>
    <property type="match status" value="1"/>
</dbReference>
<accession>X1CBM9</accession>
<sequence>EGTRGAVAALCRLDTETGELIYVGIGNITVRVIGPRTSRFVSRGGIVGYMMTTPREQTLKLFAGDVLVMYSDGIKEHFELSEYPRILTGNAKSIAVGLLNQFGKKNDDASCIALRYLGDIGHDRTR</sequence>
<comment type="caution">
    <text evidence="2">The sequence shown here is derived from an EMBL/GenBank/DDBJ whole genome shotgun (WGS) entry which is preliminary data.</text>
</comment>
<dbReference type="PANTHER" id="PTHR35801:SF1">
    <property type="entry name" value="PHOSPHOSERINE PHOSPHATASE RSBX"/>
    <property type="match status" value="1"/>
</dbReference>
<organism evidence="2">
    <name type="scientific">marine sediment metagenome</name>
    <dbReference type="NCBI Taxonomy" id="412755"/>
    <lineage>
        <taxon>unclassified sequences</taxon>
        <taxon>metagenomes</taxon>
        <taxon>ecological metagenomes</taxon>
    </lineage>
</organism>
<feature type="non-terminal residue" evidence="2">
    <location>
        <position position="1"/>
    </location>
</feature>
<protein>
    <recommendedName>
        <fullName evidence="1">PPM-type phosphatase domain-containing protein</fullName>
    </recommendedName>
</protein>